<dbReference type="PRINTS" id="PR00507">
    <property type="entry name" value="N12N6MTFRASE"/>
</dbReference>
<evidence type="ECO:0000259" key="9">
    <source>
        <dbReference type="Pfam" id="PF12161"/>
    </source>
</evidence>
<organism evidence="10 11">
    <name type="scientific">Flavobacterium hungaricum</name>
    <dbReference type="NCBI Taxonomy" id="2082725"/>
    <lineage>
        <taxon>Bacteria</taxon>
        <taxon>Pseudomonadati</taxon>
        <taxon>Bacteroidota</taxon>
        <taxon>Flavobacteriia</taxon>
        <taxon>Flavobacteriales</taxon>
        <taxon>Flavobacteriaceae</taxon>
        <taxon>Flavobacterium</taxon>
    </lineage>
</organism>
<dbReference type="EC" id="2.1.1.72" evidence="2"/>
<dbReference type="EMBL" id="PRDM01000001">
    <property type="protein sequence ID" value="MBE8723423.1"/>
    <property type="molecule type" value="Genomic_DNA"/>
</dbReference>
<dbReference type="InterPro" id="IPR051537">
    <property type="entry name" value="DNA_Adenine_Mtase"/>
</dbReference>
<reference evidence="10 11" key="1">
    <citation type="submission" date="2018-07" db="EMBL/GenBank/DDBJ databases">
        <title>Genome assembly of strain KB82.</title>
        <authorList>
            <person name="Kukolya J."/>
            <person name="Horvath B."/>
            <person name="Nagy I."/>
            <person name="Toth A."/>
        </authorList>
    </citation>
    <scope>NUCLEOTIDE SEQUENCE [LARGE SCALE GENOMIC DNA]</scope>
    <source>
        <strain evidence="10 11">Kb82</strain>
    </source>
</reference>
<dbReference type="GO" id="GO:0032259">
    <property type="term" value="P:methylation"/>
    <property type="evidence" value="ECO:0007669"/>
    <property type="project" value="UniProtKB-KW"/>
</dbReference>
<sequence length="525" mass="60069">MLTPILKSKVATLWDKFWSGGISNPLNAIEQITYLLFMKQLDETDKRKISNADFLGEEFNSIFSGKYFPPGVDEKDEKNAVEKETLRWSFFKNMPSDDMLLHIQSRVFPFIKQLDDANSFFTKHMANAAFLIPSGRMLTEAVKTIDEIYKELEKENRFIDAQGDFYEYLLDSLRSSGKNGQFRTPTHIIELITELVEPKLGHKIADPASGTAGFLLAAYKYIITEFTSKEYKQEDDNGFERGTLADKLVDEQAKKILNEETFYGFDIDPTMIRIGLMNLMMHGITQPKIDYKDTLSKNYNEDNFYDIVMANPPFAGSMDKGDLNPSFTVSSTKSELLFLERIYKMLRMGGTAGVVIPQGVLFGSSNAFITVRKLLLDKCELKAVIAMPSGVFRPYAGVASAILLFTKGGETKHVWFYEMQGDGWSLDDKRNPKTLPTGERDFEDLHVIIDKYKKRNAKKETDRTQQHFFVPKQEIIDNGYDLSISKYKEDVYEEITYEKPELILEKLEKLEEKINNSIEALKGVL</sequence>
<feature type="domain" description="N6 adenine-specific DNA methyltransferase N-terminal" evidence="9">
    <location>
        <begin position="6"/>
        <end position="144"/>
    </location>
</feature>
<keyword evidence="11" id="KW-1185">Reference proteome</keyword>
<comment type="catalytic activity">
    <reaction evidence="7">
        <text>a 2'-deoxyadenosine in DNA + S-adenosyl-L-methionine = an N(6)-methyl-2'-deoxyadenosine in DNA + S-adenosyl-L-homocysteine + H(+)</text>
        <dbReference type="Rhea" id="RHEA:15197"/>
        <dbReference type="Rhea" id="RHEA-COMP:12418"/>
        <dbReference type="Rhea" id="RHEA-COMP:12419"/>
        <dbReference type="ChEBI" id="CHEBI:15378"/>
        <dbReference type="ChEBI" id="CHEBI:57856"/>
        <dbReference type="ChEBI" id="CHEBI:59789"/>
        <dbReference type="ChEBI" id="CHEBI:90615"/>
        <dbReference type="ChEBI" id="CHEBI:90616"/>
        <dbReference type="EC" id="2.1.1.72"/>
    </reaction>
</comment>
<evidence type="ECO:0000259" key="8">
    <source>
        <dbReference type="Pfam" id="PF02384"/>
    </source>
</evidence>
<evidence type="ECO:0000256" key="2">
    <source>
        <dbReference type="ARBA" id="ARBA00011900"/>
    </source>
</evidence>
<dbReference type="Pfam" id="PF12161">
    <property type="entry name" value="HsdM_N"/>
    <property type="match status" value="1"/>
</dbReference>
<dbReference type="RefSeq" id="WP_193844493.1">
    <property type="nucleotide sequence ID" value="NZ_PRDM01000001.1"/>
</dbReference>
<evidence type="ECO:0000256" key="4">
    <source>
        <dbReference type="ARBA" id="ARBA00022679"/>
    </source>
</evidence>
<dbReference type="PANTHER" id="PTHR42933">
    <property type="entry name" value="SLR6095 PROTEIN"/>
    <property type="match status" value="1"/>
</dbReference>
<dbReference type="SUPFAM" id="SSF53335">
    <property type="entry name" value="S-adenosyl-L-methionine-dependent methyltransferases"/>
    <property type="match status" value="1"/>
</dbReference>
<proteinExistence type="inferred from homology"/>
<protein>
    <recommendedName>
        <fullName evidence="2">site-specific DNA-methyltransferase (adenine-specific)</fullName>
        <ecNumber evidence="2">2.1.1.72</ecNumber>
    </recommendedName>
</protein>
<keyword evidence="5" id="KW-0949">S-adenosyl-L-methionine</keyword>
<keyword evidence="3 10" id="KW-0489">Methyltransferase</keyword>
<evidence type="ECO:0000256" key="6">
    <source>
        <dbReference type="ARBA" id="ARBA00022747"/>
    </source>
</evidence>
<dbReference type="InterPro" id="IPR038333">
    <property type="entry name" value="T1MK-like_N_sf"/>
</dbReference>
<comment type="similarity">
    <text evidence="1">Belongs to the N(4)/N(6)-methyltransferase family.</text>
</comment>
<keyword evidence="4" id="KW-0808">Transferase</keyword>
<comment type="caution">
    <text evidence="10">The sequence shown here is derived from an EMBL/GenBank/DDBJ whole genome shotgun (WGS) entry which is preliminary data.</text>
</comment>
<evidence type="ECO:0000256" key="3">
    <source>
        <dbReference type="ARBA" id="ARBA00022603"/>
    </source>
</evidence>
<feature type="domain" description="DNA methylase adenine-specific" evidence="8">
    <location>
        <begin position="159"/>
        <end position="490"/>
    </location>
</feature>
<evidence type="ECO:0000256" key="1">
    <source>
        <dbReference type="ARBA" id="ARBA00006594"/>
    </source>
</evidence>
<dbReference type="PANTHER" id="PTHR42933:SF3">
    <property type="entry name" value="TYPE I RESTRICTION ENZYME MJAVIII METHYLASE SUBUNIT"/>
    <property type="match status" value="1"/>
</dbReference>
<evidence type="ECO:0000313" key="10">
    <source>
        <dbReference type="EMBL" id="MBE8723423.1"/>
    </source>
</evidence>
<keyword evidence="6" id="KW-0680">Restriction system</keyword>
<name>A0ABR9TDJ5_9FLAO</name>
<dbReference type="InterPro" id="IPR003356">
    <property type="entry name" value="DNA_methylase_A-5"/>
</dbReference>
<evidence type="ECO:0000256" key="7">
    <source>
        <dbReference type="ARBA" id="ARBA00047942"/>
    </source>
</evidence>
<dbReference type="Gene3D" id="3.40.50.150">
    <property type="entry name" value="Vaccinia Virus protein VP39"/>
    <property type="match status" value="1"/>
</dbReference>
<accession>A0ABR9TDJ5</accession>
<evidence type="ECO:0000256" key="5">
    <source>
        <dbReference type="ARBA" id="ARBA00022691"/>
    </source>
</evidence>
<dbReference type="InterPro" id="IPR029063">
    <property type="entry name" value="SAM-dependent_MTases_sf"/>
</dbReference>
<dbReference type="GO" id="GO:0008168">
    <property type="term" value="F:methyltransferase activity"/>
    <property type="evidence" value="ECO:0007669"/>
    <property type="project" value="UniProtKB-KW"/>
</dbReference>
<evidence type="ECO:0000313" key="11">
    <source>
        <dbReference type="Proteomes" id="UP000640614"/>
    </source>
</evidence>
<dbReference type="Proteomes" id="UP000640614">
    <property type="component" value="Unassembled WGS sequence"/>
</dbReference>
<dbReference type="Pfam" id="PF02384">
    <property type="entry name" value="N6_Mtase"/>
    <property type="match status" value="1"/>
</dbReference>
<dbReference type="Gene3D" id="1.20.1260.30">
    <property type="match status" value="1"/>
</dbReference>
<gene>
    <name evidence="10" type="ORF">C4F50_00575</name>
</gene>
<dbReference type="InterPro" id="IPR022749">
    <property type="entry name" value="D12N6_MeTrfase_N"/>
</dbReference>